<dbReference type="Proteomes" id="UP001152604">
    <property type="component" value="Unassembled WGS sequence"/>
</dbReference>
<dbReference type="EMBL" id="CAKXZS010000011">
    <property type="protein sequence ID" value="CAH2397561.1"/>
    <property type="molecule type" value="Genomic_DNA"/>
</dbReference>
<comment type="caution">
    <text evidence="2">The sequence shown here is derived from an EMBL/GenBank/DDBJ whole genome shotgun (WGS) entry which is preliminary data.</text>
</comment>
<organism evidence="2 3">
    <name type="scientific">Mesorhizobium ventifaucium</name>
    <dbReference type="NCBI Taxonomy" id="666020"/>
    <lineage>
        <taxon>Bacteria</taxon>
        <taxon>Pseudomonadati</taxon>
        <taxon>Pseudomonadota</taxon>
        <taxon>Alphaproteobacteria</taxon>
        <taxon>Hyphomicrobiales</taxon>
        <taxon>Phyllobacteriaceae</taxon>
        <taxon>Mesorhizobium</taxon>
    </lineage>
</organism>
<evidence type="ECO:0000313" key="2">
    <source>
        <dbReference type="EMBL" id="CAH2397561.1"/>
    </source>
</evidence>
<feature type="region of interest" description="Disordered" evidence="1">
    <location>
        <begin position="66"/>
        <end position="95"/>
    </location>
</feature>
<protein>
    <submittedName>
        <fullName evidence="2">Uncharacterized protein</fullName>
    </submittedName>
</protein>
<accession>A0ABM9DLQ1</accession>
<proteinExistence type="predicted"/>
<evidence type="ECO:0000256" key="1">
    <source>
        <dbReference type="SAM" id="MobiDB-lite"/>
    </source>
</evidence>
<name>A0ABM9DLQ1_9HYPH</name>
<keyword evidence="3" id="KW-1185">Reference proteome</keyword>
<reference evidence="2" key="1">
    <citation type="submission" date="2022-03" db="EMBL/GenBank/DDBJ databases">
        <authorList>
            <person name="Brunel B."/>
        </authorList>
    </citation>
    <scope>NUCLEOTIDE SEQUENCE</scope>
    <source>
        <strain evidence="2">STM4922sample</strain>
    </source>
</reference>
<evidence type="ECO:0000313" key="3">
    <source>
        <dbReference type="Proteomes" id="UP001152604"/>
    </source>
</evidence>
<gene>
    <name evidence="2" type="ORF">MES4922_190295</name>
</gene>
<sequence>MKVLFAGGNGYTPRAEGVPLVVCPTNVEFHELGDDLRELHSALDRGGMDELARAFLRRAEGCADRAGHLRRPKSVRPEGYRSTSRRIPQHRQDGG</sequence>